<keyword evidence="2" id="KW-1185">Reference proteome</keyword>
<dbReference type="AlphaFoldDB" id="A0AAW6U4A2"/>
<proteinExistence type="predicted"/>
<organism evidence="1 2">
    <name type="scientific">Anaerobaca lacustris</name>
    <dbReference type="NCBI Taxonomy" id="3044600"/>
    <lineage>
        <taxon>Bacteria</taxon>
        <taxon>Pseudomonadati</taxon>
        <taxon>Planctomycetota</taxon>
        <taxon>Phycisphaerae</taxon>
        <taxon>Sedimentisphaerales</taxon>
        <taxon>Anaerobacaceae</taxon>
        <taxon>Anaerobaca</taxon>
    </lineage>
</organism>
<comment type="caution">
    <text evidence="1">The sequence shown here is derived from an EMBL/GenBank/DDBJ whole genome shotgun (WGS) entry which is preliminary data.</text>
</comment>
<dbReference type="EMBL" id="JASCXX010000034">
    <property type="protein sequence ID" value="MDI6451392.1"/>
    <property type="molecule type" value="Genomic_DNA"/>
</dbReference>
<dbReference type="RefSeq" id="WP_349246800.1">
    <property type="nucleotide sequence ID" value="NZ_JASCXX010000034.1"/>
</dbReference>
<accession>A0AAW6U4A2</accession>
<sequence length="101" mass="11115">MSERKSSMLVPTLAVAGFLAFALTLQAQSGSGGSSRWEYRVLDTRDMIVHPQLTDGQIDAARQVGITAARNIDTEFDRLGAEGWELVSFADRLAVFKRARN</sequence>
<reference evidence="1" key="1">
    <citation type="submission" date="2023-05" db="EMBL/GenBank/DDBJ databases">
        <title>Anaerotaeda fermentans gen. nov., sp. nov., a novel anaerobic planctomycete of the new family within the order Sedimentisphaerales isolated from Taman Peninsula, Russia.</title>
        <authorList>
            <person name="Khomyakova M.A."/>
            <person name="Merkel A.Y."/>
            <person name="Slobodkin A.I."/>
        </authorList>
    </citation>
    <scope>NUCLEOTIDE SEQUENCE</scope>
    <source>
        <strain evidence="1">M17dextr</strain>
    </source>
</reference>
<name>A0AAW6U4A2_9BACT</name>
<gene>
    <name evidence="1" type="ORF">QJ522_20185</name>
</gene>
<evidence type="ECO:0000313" key="1">
    <source>
        <dbReference type="EMBL" id="MDI6451392.1"/>
    </source>
</evidence>
<dbReference type="Proteomes" id="UP001431776">
    <property type="component" value="Unassembled WGS sequence"/>
</dbReference>
<protein>
    <recommendedName>
        <fullName evidence="3">DUF4177 domain-containing protein</fullName>
    </recommendedName>
</protein>
<evidence type="ECO:0000313" key="2">
    <source>
        <dbReference type="Proteomes" id="UP001431776"/>
    </source>
</evidence>
<evidence type="ECO:0008006" key="3">
    <source>
        <dbReference type="Google" id="ProtNLM"/>
    </source>
</evidence>